<sequence>MCAISAGAEDWVDVSEWGEFKLEWLRRFLPFEQGIASH</sequence>
<dbReference type="EMBL" id="JBBUTF010000019">
    <property type="protein sequence ID" value="MEK8028117.1"/>
    <property type="molecule type" value="Genomic_DNA"/>
</dbReference>
<comment type="caution">
    <text evidence="2">The sequence shown here is derived from an EMBL/GenBank/DDBJ whole genome shotgun (WGS) entry which is preliminary data.</text>
</comment>
<accession>A0ABU9BDX0</accession>
<dbReference type="InterPro" id="IPR032806">
    <property type="entry name" value="YbfD_N"/>
</dbReference>
<dbReference type="Pfam" id="PF13808">
    <property type="entry name" value="DDE_Tnp_1_assoc"/>
    <property type="match status" value="1"/>
</dbReference>
<reference evidence="2 3" key="1">
    <citation type="submission" date="2024-04" db="EMBL/GenBank/DDBJ databases">
        <title>Novel species of the genus Ideonella isolated from streams.</title>
        <authorList>
            <person name="Lu H."/>
        </authorList>
    </citation>
    <scope>NUCLEOTIDE SEQUENCE [LARGE SCALE GENOMIC DNA]</scope>
    <source>
        <strain evidence="2 3">BYS139W</strain>
    </source>
</reference>
<keyword evidence="3" id="KW-1185">Reference proteome</keyword>
<evidence type="ECO:0000259" key="1">
    <source>
        <dbReference type="Pfam" id="PF13808"/>
    </source>
</evidence>
<dbReference type="RefSeq" id="WP_341375902.1">
    <property type="nucleotide sequence ID" value="NZ_JBBUTF010000019.1"/>
</dbReference>
<name>A0ABU9BDX0_9BURK</name>
<protein>
    <submittedName>
        <fullName evidence="2">Transposase family protein</fullName>
    </submittedName>
</protein>
<evidence type="ECO:0000313" key="2">
    <source>
        <dbReference type="EMBL" id="MEK8028117.1"/>
    </source>
</evidence>
<organism evidence="2 3">
    <name type="scientific">Pseudaquabacterium rugosum</name>
    <dbReference type="NCBI Taxonomy" id="2984194"/>
    <lineage>
        <taxon>Bacteria</taxon>
        <taxon>Pseudomonadati</taxon>
        <taxon>Pseudomonadota</taxon>
        <taxon>Betaproteobacteria</taxon>
        <taxon>Burkholderiales</taxon>
        <taxon>Sphaerotilaceae</taxon>
        <taxon>Pseudaquabacterium</taxon>
    </lineage>
</organism>
<proteinExistence type="predicted"/>
<dbReference type="Proteomes" id="UP001368500">
    <property type="component" value="Unassembled WGS sequence"/>
</dbReference>
<gene>
    <name evidence="2" type="ORF">AACH11_19315</name>
</gene>
<evidence type="ECO:0000313" key="3">
    <source>
        <dbReference type="Proteomes" id="UP001368500"/>
    </source>
</evidence>
<feature type="domain" description="H repeat-associated protein N-terminal" evidence="1">
    <location>
        <begin position="2"/>
        <end position="38"/>
    </location>
</feature>
<feature type="non-terminal residue" evidence="2">
    <location>
        <position position="38"/>
    </location>
</feature>